<dbReference type="InterPro" id="IPR005650">
    <property type="entry name" value="BlaI_family"/>
</dbReference>
<proteinExistence type="inferred from homology"/>
<protein>
    <submittedName>
        <fullName evidence="5">BlaI/MecI/CopY family transcriptional regulator</fullName>
    </submittedName>
</protein>
<dbReference type="Gene3D" id="1.10.10.10">
    <property type="entry name" value="Winged helix-like DNA-binding domain superfamily/Winged helix DNA-binding domain"/>
    <property type="match status" value="1"/>
</dbReference>
<comment type="similarity">
    <text evidence="1">Belongs to the BlaI transcriptional regulatory family.</text>
</comment>
<evidence type="ECO:0000256" key="2">
    <source>
        <dbReference type="ARBA" id="ARBA00023015"/>
    </source>
</evidence>
<keyword evidence="2" id="KW-0805">Transcription regulation</keyword>
<keyword evidence="4" id="KW-0804">Transcription</keyword>
<evidence type="ECO:0000313" key="5">
    <source>
        <dbReference type="EMBL" id="MBC6445976.1"/>
    </source>
</evidence>
<dbReference type="SUPFAM" id="SSF46785">
    <property type="entry name" value="Winged helix' DNA-binding domain"/>
    <property type="match status" value="1"/>
</dbReference>
<organism evidence="5 6">
    <name type="scientific">Actinokineospora xionganensis</name>
    <dbReference type="NCBI Taxonomy" id="2684470"/>
    <lineage>
        <taxon>Bacteria</taxon>
        <taxon>Bacillati</taxon>
        <taxon>Actinomycetota</taxon>
        <taxon>Actinomycetes</taxon>
        <taxon>Pseudonocardiales</taxon>
        <taxon>Pseudonocardiaceae</taxon>
        <taxon>Actinokineospora</taxon>
    </lineage>
</organism>
<comment type="caution">
    <text evidence="5">The sequence shown here is derived from an EMBL/GenBank/DDBJ whole genome shotgun (WGS) entry which is preliminary data.</text>
</comment>
<evidence type="ECO:0000256" key="3">
    <source>
        <dbReference type="ARBA" id="ARBA00023125"/>
    </source>
</evidence>
<name>A0ABR7KZW7_9PSEU</name>
<dbReference type="InterPro" id="IPR036388">
    <property type="entry name" value="WH-like_DNA-bd_sf"/>
</dbReference>
<gene>
    <name evidence="5" type="ORF">GPZ80_02165</name>
</gene>
<evidence type="ECO:0000256" key="1">
    <source>
        <dbReference type="ARBA" id="ARBA00011046"/>
    </source>
</evidence>
<keyword evidence="3" id="KW-0238">DNA-binding</keyword>
<evidence type="ECO:0000256" key="4">
    <source>
        <dbReference type="ARBA" id="ARBA00023163"/>
    </source>
</evidence>
<accession>A0ABR7KZW7</accession>
<dbReference type="InterPro" id="IPR036390">
    <property type="entry name" value="WH_DNA-bd_sf"/>
</dbReference>
<keyword evidence="6" id="KW-1185">Reference proteome</keyword>
<evidence type="ECO:0000313" key="6">
    <source>
        <dbReference type="Proteomes" id="UP000734823"/>
    </source>
</evidence>
<dbReference type="Pfam" id="PF03965">
    <property type="entry name" value="Penicillinase_R"/>
    <property type="match status" value="1"/>
</dbReference>
<dbReference type="Proteomes" id="UP000734823">
    <property type="component" value="Unassembled WGS sequence"/>
</dbReference>
<dbReference type="EMBL" id="JABVED010000001">
    <property type="protein sequence ID" value="MBC6445976.1"/>
    <property type="molecule type" value="Genomic_DNA"/>
</dbReference>
<sequence>MRSGLENTVLDILWSSSGPLTVREILNQVNAAQEKQLAYTTIMTVLVRLAAKGAVLRRMEHGRHLHAATAESAAALAVRRVLAEHGEAASTHFLAQAVADPAMREQLRAVAGVPCGEHARHTSASEVRPPSWTEVYRATDTQDAPAADSGVTDWTRWVAG</sequence>
<reference evidence="5 6" key="1">
    <citation type="submission" date="2020-06" db="EMBL/GenBank/DDBJ databases">
        <title>Actinokineospora xiongansis sp. nov., isolated from soil of Baiyangdian.</title>
        <authorList>
            <person name="Zhang X."/>
        </authorList>
    </citation>
    <scope>NUCLEOTIDE SEQUENCE [LARGE SCALE GENOMIC DNA]</scope>
    <source>
        <strain evidence="5 6">HBU206404</strain>
    </source>
</reference>